<dbReference type="OrthoDB" id="9806974at2"/>
<dbReference type="Gene3D" id="3.40.50.720">
    <property type="entry name" value="NAD(P)-binding Rossmann-like Domain"/>
    <property type="match status" value="1"/>
</dbReference>
<dbReference type="SUPFAM" id="SSF51735">
    <property type="entry name" value="NAD(P)-binding Rossmann-fold domains"/>
    <property type="match status" value="1"/>
</dbReference>
<evidence type="ECO:0000313" key="2">
    <source>
        <dbReference type="Proteomes" id="UP000297839"/>
    </source>
</evidence>
<dbReference type="Pfam" id="PF13561">
    <property type="entry name" value="adh_short_C2"/>
    <property type="match status" value="1"/>
</dbReference>
<dbReference type="AlphaFoldDB" id="A0A4Z0CC34"/>
<proteinExistence type="predicted"/>
<dbReference type="InterPro" id="IPR002347">
    <property type="entry name" value="SDR_fam"/>
</dbReference>
<dbReference type="Proteomes" id="UP000297839">
    <property type="component" value="Unassembled WGS sequence"/>
</dbReference>
<protein>
    <submittedName>
        <fullName evidence="1">SDR family oxidoreductase</fullName>
    </submittedName>
</protein>
<organism evidence="1 2">
    <name type="scientific">Ramlibacter humi</name>
    <dbReference type="NCBI Taxonomy" id="2530451"/>
    <lineage>
        <taxon>Bacteria</taxon>
        <taxon>Pseudomonadati</taxon>
        <taxon>Pseudomonadota</taxon>
        <taxon>Betaproteobacteria</taxon>
        <taxon>Burkholderiales</taxon>
        <taxon>Comamonadaceae</taxon>
        <taxon>Ramlibacter</taxon>
    </lineage>
</organism>
<sequence length="59" mass="5884">MYDGLGAEGKAALLSAAAQQLPVKHVGKPADIASAILMLMGNEFATGTVIDIDGGGILT</sequence>
<reference evidence="1 2" key="1">
    <citation type="submission" date="2019-03" db="EMBL/GenBank/DDBJ databases">
        <title>Ramlibacter sp. 18x22-1, whole genome shotgun sequence.</title>
        <authorList>
            <person name="Zhang X."/>
            <person name="Feng G."/>
            <person name="Zhu H."/>
        </authorList>
    </citation>
    <scope>NUCLEOTIDE SEQUENCE [LARGE SCALE GENOMIC DNA]</scope>
    <source>
        <strain evidence="1 2">18x22-1</strain>
    </source>
</reference>
<dbReference type="EMBL" id="SMLK01000001">
    <property type="protein sequence ID" value="TFZ08941.1"/>
    <property type="molecule type" value="Genomic_DNA"/>
</dbReference>
<name>A0A4Z0CC34_9BURK</name>
<accession>A0A4Z0CC34</accession>
<gene>
    <name evidence="1" type="ORF">EZ216_07305</name>
</gene>
<dbReference type="RefSeq" id="WP_135249026.1">
    <property type="nucleotide sequence ID" value="NZ_SMLK01000001.1"/>
</dbReference>
<keyword evidence="2" id="KW-1185">Reference proteome</keyword>
<comment type="caution">
    <text evidence="1">The sequence shown here is derived from an EMBL/GenBank/DDBJ whole genome shotgun (WGS) entry which is preliminary data.</text>
</comment>
<dbReference type="InterPro" id="IPR036291">
    <property type="entry name" value="NAD(P)-bd_dom_sf"/>
</dbReference>
<evidence type="ECO:0000313" key="1">
    <source>
        <dbReference type="EMBL" id="TFZ08941.1"/>
    </source>
</evidence>